<keyword evidence="9" id="KW-1185">Reference proteome</keyword>
<dbReference type="EMBL" id="JBHSRS010000084">
    <property type="protein sequence ID" value="MFC6284142.1"/>
    <property type="molecule type" value="Genomic_DNA"/>
</dbReference>
<evidence type="ECO:0000256" key="2">
    <source>
        <dbReference type="ARBA" id="ARBA00022475"/>
    </source>
</evidence>
<evidence type="ECO:0000256" key="6">
    <source>
        <dbReference type="SAM" id="Phobius"/>
    </source>
</evidence>
<dbReference type="InterPro" id="IPR035965">
    <property type="entry name" value="PAS-like_dom_sf"/>
</dbReference>
<dbReference type="Gene3D" id="3.30.450.20">
    <property type="entry name" value="PAS domain"/>
    <property type="match status" value="1"/>
</dbReference>
<gene>
    <name evidence="8" type="ORF">ACFQND_23190</name>
</gene>
<reference evidence="9" key="1">
    <citation type="journal article" date="2019" name="Int. J. Syst. Evol. Microbiol.">
        <title>The Global Catalogue of Microorganisms (GCM) 10K type strain sequencing project: providing services to taxonomists for standard genome sequencing and annotation.</title>
        <authorList>
            <consortium name="The Broad Institute Genomics Platform"/>
            <consortium name="The Broad Institute Genome Sequencing Center for Infectious Disease"/>
            <person name="Wu L."/>
            <person name="Ma J."/>
        </authorList>
    </citation>
    <scope>NUCLEOTIDE SEQUENCE [LARGE SCALE GENOMIC DNA]</scope>
    <source>
        <strain evidence="9">CCUG 39402</strain>
    </source>
</reference>
<evidence type="ECO:0000259" key="7">
    <source>
        <dbReference type="Pfam" id="PF05231"/>
    </source>
</evidence>
<keyword evidence="3 6" id="KW-0812">Transmembrane</keyword>
<feature type="transmembrane region" description="Helical" evidence="6">
    <location>
        <begin position="29"/>
        <end position="50"/>
    </location>
</feature>
<name>A0ABW1U3A3_9BURK</name>
<evidence type="ECO:0000313" key="9">
    <source>
        <dbReference type="Proteomes" id="UP001596270"/>
    </source>
</evidence>
<feature type="transmembrane region" description="Helical" evidence="6">
    <location>
        <begin position="57"/>
        <end position="75"/>
    </location>
</feature>
<dbReference type="Proteomes" id="UP001596270">
    <property type="component" value="Unassembled WGS sequence"/>
</dbReference>
<dbReference type="Pfam" id="PF05231">
    <property type="entry name" value="MASE1"/>
    <property type="match status" value="1"/>
</dbReference>
<dbReference type="InterPro" id="IPR007895">
    <property type="entry name" value="MASE1"/>
</dbReference>
<feature type="transmembrane region" description="Helical" evidence="6">
    <location>
        <begin position="152"/>
        <end position="176"/>
    </location>
</feature>
<dbReference type="SUPFAM" id="SSF55785">
    <property type="entry name" value="PYP-like sensor domain (PAS domain)"/>
    <property type="match status" value="1"/>
</dbReference>
<sequence>MAAPFIVTTLVTFVAWAFAAMLSHSLSDAATLSTSVWLATGITFGALLVVKAPRRPAVLLGAAVATMLLGLLDGLSVLQALGFGLNEVLSAGLGAWLAQRLRAAGPDGWAEPGKAYVGLLLGALLTAALGASVALMLWNWVLPEQVELATEWRVWFCTTVVGILLITPLILSFAGFRIKRSGGMGTGQFLAGAGTFLMFFVVATLIFSSDVSDRFGASLGPTLTYLPLPFIVVTAILWKERGATLATLVAALALIAWTNAGGGPFSEIEGFKGEAVIEVQGYVAVMALLVGVVNALGATAAQALADAQDWRTRYRQVLDSNRTVVVNFDALTGQARWGEGASELMRTDAANLMTVHDFIAHADPAEQPALLADWRDLTQGQRDHALWKNTLRWRDGKAVSTDTRLSGVRGADGRVEQVAALLEVEAPHGS</sequence>
<comment type="caution">
    <text evidence="8">The sequence shown here is derived from an EMBL/GenBank/DDBJ whole genome shotgun (WGS) entry which is preliminary data.</text>
</comment>
<feature type="domain" description="MASE1" evidence="7">
    <location>
        <begin position="11"/>
        <end position="296"/>
    </location>
</feature>
<evidence type="ECO:0000256" key="5">
    <source>
        <dbReference type="ARBA" id="ARBA00023136"/>
    </source>
</evidence>
<feature type="transmembrane region" description="Helical" evidence="6">
    <location>
        <begin position="282"/>
        <end position="305"/>
    </location>
</feature>
<feature type="transmembrane region" description="Helical" evidence="6">
    <location>
        <begin position="188"/>
        <end position="207"/>
    </location>
</feature>
<organism evidence="8 9">
    <name type="scientific">Polaromonas aquatica</name>
    <dbReference type="NCBI Taxonomy" id="332657"/>
    <lineage>
        <taxon>Bacteria</taxon>
        <taxon>Pseudomonadati</taxon>
        <taxon>Pseudomonadota</taxon>
        <taxon>Betaproteobacteria</taxon>
        <taxon>Burkholderiales</taxon>
        <taxon>Comamonadaceae</taxon>
        <taxon>Polaromonas</taxon>
    </lineage>
</organism>
<protein>
    <submittedName>
        <fullName evidence="8">MASE1 domain-containing protein</fullName>
    </submittedName>
</protein>
<comment type="subcellular location">
    <subcellularLocation>
        <location evidence="1">Cell membrane</location>
        <topology evidence="1">Multi-pass membrane protein</topology>
    </subcellularLocation>
</comment>
<keyword evidence="5 6" id="KW-0472">Membrane</keyword>
<dbReference type="RefSeq" id="WP_371439900.1">
    <property type="nucleotide sequence ID" value="NZ_JBHSRS010000084.1"/>
</dbReference>
<evidence type="ECO:0000313" key="8">
    <source>
        <dbReference type="EMBL" id="MFC6284142.1"/>
    </source>
</evidence>
<feature type="transmembrane region" description="Helical" evidence="6">
    <location>
        <begin position="119"/>
        <end position="140"/>
    </location>
</feature>
<proteinExistence type="predicted"/>
<evidence type="ECO:0000256" key="4">
    <source>
        <dbReference type="ARBA" id="ARBA00022989"/>
    </source>
</evidence>
<keyword evidence="4 6" id="KW-1133">Transmembrane helix</keyword>
<keyword evidence="2" id="KW-1003">Cell membrane</keyword>
<evidence type="ECO:0000256" key="3">
    <source>
        <dbReference type="ARBA" id="ARBA00022692"/>
    </source>
</evidence>
<evidence type="ECO:0000256" key="1">
    <source>
        <dbReference type="ARBA" id="ARBA00004651"/>
    </source>
</evidence>
<feature type="transmembrane region" description="Helical" evidence="6">
    <location>
        <begin position="219"/>
        <end position="238"/>
    </location>
</feature>
<accession>A0ABW1U3A3</accession>